<evidence type="ECO:0000259" key="1">
    <source>
        <dbReference type="Pfam" id="PF13274"/>
    </source>
</evidence>
<accession>A0A2H0WSK8</accession>
<dbReference type="Proteomes" id="UP000231198">
    <property type="component" value="Unassembled WGS sequence"/>
</dbReference>
<dbReference type="AlphaFoldDB" id="A0A2H0WSK8"/>
<dbReference type="InterPro" id="IPR025272">
    <property type="entry name" value="SocA_Panacea"/>
</dbReference>
<comment type="caution">
    <text evidence="2">The sequence shown here is derived from an EMBL/GenBank/DDBJ whole genome shotgun (WGS) entry which is preliminary data.</text>
</comment>
<protein>
    <recommendedName>
        <fullName evidence="1">Antitoxin SocA-like Panacea domain-containing protein</fullName>
    </recommendedName>
</protein>
<organism evidence="2 3">
    <name type="scientific">Candidatus Roizmanbacteria bacterium CG09_land_8_20_14_0_10_41_9</name>
    <dbReference type="NCBI Taxonomy" id="1974850"/>
    <lineage>
        <taxon>Bacteria</taxon>
        <taxon>Candidatus Roizmaniibacteriota</taxon>
    </lineage>
</organism>
<proteinExistence type="predicted"/>
<evidence type="ECO:0000313" key="3">
    <source>
        <dbReference type="Proteomes" id="UP000231198"/>
    </source>
</evidence>
<sequence length="180" mass="20871">MKIPTAKLKAILLYFCNYTDTTFLGKTKLMKLFYFADFTHLKQFGSPITYDTYVKLEHGPIPSTIKSLVDTACENIDESILFDTIKCEREKGFGMYRILPVRKFTQKDADLFSKSELEILEKVCVRYGDKNTAFIEKASHREASYRKTDMLEVIPYTIAAEDEDCLVEKEDIELLMKIML</sequence>
<dbReference type="EMBL" id="PEZG01000057">
    <property type="protein sequence ID" value="PIS15644.1"/>
    <property type="molecule type" value="Genomic_DNA"/>
</dbReference>
<reference evidence="3" key="1">
    <citation type="submission" date="2017-09" db="EMBL/GenBank/DDBJ databases">
        <title>Depth-based differentiation of microbial function through sediment-hosted aquifers and enrichment of novel symbionts in the deep terrestrial subsurface.</title>
        <authorList>
            <person name="Probst A.J."/>
            <person name="Ladd B."/>
            <person name="Jarett J.K."/>
            <person name="Geller-Mcgrath D.E."/>
            <person name="Sieber C.M.K."/>
            <person name="Emerson J.B."/>
            <person name="Anantharaman K."/>
            <person name="Thomas B.C."/>
            <person name="Malmstrom R."/>
            <person name="Stieglmeier M."/>
            <person name="Klingl A."/>
            <person name="Woyke T."/>
            <person name="Ryan C.M."/>
            <person name="Banfield J.F."/>
        </authorList>
    </citation>
    <scope>NUCLEOTIDE SEQUENCE [LARGE SCALE GENOMIC DNA]</scope>
</reference>
<dbReference type="Pfam" id="PF13274">
    <property type="entry name" value="SocA_Panacea"/>
    <property type="match status" value="1"/>
</dbReference>
<name>A0A2H0WSK8_9BACT</name>
<evidence type="ECO:0000313" key="2">
    <source>
        <dbReference type="EMBL" id="PIS15644.1"/>
    </source>
</evidence>
<gene>
    <name evidence="2" type="ORF">COT62_02710</name>
</gene>
<feature type="domain" description="Antitoxin SocA-like Panacea" evidence="1">
    <location>
        <begin position="29"/>
        <end position="142"/>
    </location>
</feature>